<gene>
    <name evidence="1" type="ORF">EZS28_054485</name>
</gene>
<reference evidence="1 2" key="1">
    <citation type="submission" date="2019-03" db="EMBL/GenBank/DDBJ databases">
        <title>Single cell metagenomics reveals metabolic interactions within the superorganism composed of flagellate Streblomastix strix and complex community of Bacteroidetes bacteria on its surface.</title>
        <authorList>
            <person name="Treitli S.C."/>
            <person name="Kolisko M."/>
            <person name="Husnik F."/>
            <person name="Keeling P."/>
            <person name="Hampl V."/>
        </authorList>
    </citation>
    <scope>NUCLEOTIDE SEQUENCE [LARGE SCALE GENOMIC DNA]</scope>
    <source>
        <strain evidence="1">ST1C</strain>
    </source>
</reference>
<name>A0A5J4QKQ9_9EUKA</name>
<dbReference type="Proteomes" id="UP000324800">
    <property type="component" value="Unassembled WGS sequence"/>
</dbReference>
<organism evidence="1 2">
    <name type="scientific">Streblomastix strix</name>
    <dbReference type="NCBI Taxonomy" id="222440"/>
    <lineage>
        <taxon>Eukaryota</taxon>
        <taxon>Metamonada</taxon>
        <taxon>Preaxostyla</taxon>
        <taxon>Oxymonadida</taxon>
        <taxon>Streblomastigidae</taxon>
        <taxon>Streblomastix</taxon>
    </lineage>
</organism>
<dbReference type="AlphaFoldDB" id="A0A5J4QKQ9"/>
<feature type="non-terminal residue" evidence="1">
    <location>
        <position position="1"/>
    </location>
</feature>
<protein>
    <submittedName>
        <fullName evidence="1">Uncharacterized protein</fullName>
    </submittedName>
</protein>
<accession>A0A5J4QKQ9</accession>
<sequence>KQSLSFSQTDQGYIEEPVSQTQFDVVCPLIQYAGHSPFPALGSLQERHSHLFQGIPDNQVGSVGHLQPQGQFVPVQMHQSFCTEELELIQQYYFSDQQVEGGYYAEGFQSQAQSAFGVSLAVQYYGHAFPARGSPVDKHGQSVAVRLIKSYLQAFSFWHQSTGKFDIFVLQIHDQFVNPLMQYAGQVLPALGSPLDKHLQSATDQ</sequence>
<comment type="caution">
    <text evidence="1">The sequence shown here is derived from an EMBL/GenBank/DDBJ whole genome shotgun (WGS) entry which is preliminary data.</text>
</comment>
<evidence type="ECO:0000313" key="1">
    <source>
        <dbReference type="EMBL" id="KAA6321985.1"/>
    </source>
</evidence>
<dbReference type="EMBL" id="SNRW01045062">
    <property type="protein sequence ID" value="KAA6321985.1"/>
    <property type="molecule type" value="Genomic_DNA"/>
</dbReference>
<evidence type="ECO:0000313" key="2">
    <source>
        <dbReference type="Proteomes" id="UP000324800"/>
    </source>
</evidence>
<proteinExistence type="predicted"/>